<reference evidence="2 3" key="1">
    <citation type="submission" date="2017-04" db="EMBL/GenBank/DDBJ databases">
        <authorList>
            <person name="Afonso C.L."/>
            <person name="Miller P.J."/>
            <person name="Scott M.A."/>
            <person name="Spackman E."/>
            <person name="Goraichik I."/>
            <person name="Dimitrov K.M."/>
            <person name="Suarez D.L."/>
            <person name="Swayne D.E."/>
        </authorList>
    </citation>
    <scope>NUCLEOTIDE SEQUENCE [LARGE SCALE GENOMIC DNA]</scope>
    <source>
        <strain evidence="2 3">A2P</strain>
    </source>
</reference>
<evidence type="ECO:0000259" key="1">
    <source>
        <dbReference type="Pfam" id="PF01850"/>
    </source>
</evidence>
<dbReference type="PANTHER" id="PTHR36173">
    <property type="entry name" value="RIBONUCLEASE VAPC16-RELATED"/>
    <property type="match status" value="1"/>
</dbReference>
<name>A0A1X7DTM0_9PROT</name>
<dbReference type="PANTHER" id="PTHR36173:SF2">
    <property type="entry name" value="RIBONUCLEASE VAPC16"/>
    <property type="match status" value="1"/>
</dbReference>
<dbReference type="Gene3D" id="3.40.50.1010">
    <property type="entry name" value="5'-nuclease"/>
    <property type="match status" value="1"/>
</dbReference>
<dbReference type="CDD" id="cd09872">
    <property type="entry name" value="PIN_Sll0205-like"/>
    <property type="match status" value="1"/>
</dbReference>
<dbReference type="InterPro" id="IPR002716">
    <property type="entry name" value="PIN_dom"/>
</dbReference>
<feature type="domain" description="PIN" evidence="1">
    <location>
        <begin position="4"/>
        <end position="119"/>
    </location>
</feature>
<protein>
    <submittedName>
        <fullName evidence="2">PIN domain nuclease, a component of toxin-antitoxin system (PIN domain)</fullName>
    </submittedName>
</protein>
<evidence type="ECO:0000313" key="3">
    <source>
        <dbReference type="Proteomes" id="UP000192936"/>
    </source>
</evidence>
<proteinExistence type="predicted"/>
<dbReference type="AlphaFoldDB" id="A0A1X7DTM0"/>
<dbReference type="STRING" id="286727.SAMN02982917_0973"/>
<dbReference type="InterPro" id="IPR041705">
    <property type="entry name" value="PIN_Sll0205"/>
</dbReference>
<sequence length="125" mass="13589">MRLLIDTHIFVWMTSQPERLSTAAAVAVVDPHNEVFLSAISVWEISIKRALGRLPFPLERLDALLTEMGIEVLDLTAAHGVAAGGLPRHHDDPFDRALVAQAQIEGMTLVSADQAVVRYGVPVIA</sequence>
<dbReference type="SUPFAM" id="SSF88723">
    <property type="entry name" value="PIN domain-like"/>
    <property type="match status" value="1"/>
</dbReference>
<dbReference type="RefSeq" id="WP_085082790.1">
    <property type="nucleotide sequence ID" value="NZ_FXAK01000001.1"/>
</dbReference>
<accession>A0A1X7DTM0</accession>
<organism evidence="2 3">
    <name type="scientific">Azospirillum oryzae</name>
    <dbReference type="NCBI Taxonomy" id="286727"/>
    <lineage>
        <taxon>Bacteria</taxon>
        <taxon>Pseudomonadati</taxon>
        <taxon>Pseudomonadota</taxon>
        <taxon>Alphaproteobacteria</taxon>
        <taxon>Rhodospirillales</taxon>
        <taxon>Azospirillaceae</taxon>
        <taxon>Azospirillum</taxon>
    </lineage>
</organism>
<gene>
    <name evidence="2" type="ORF">SAMN02982917_0973</name>
</gene>
<dbReference type="OrthoDB" id="9798990at2"/>
<dbReference type="Pfam" id="PF01850">
    <property type="entry name" value="PIN"/>
    <property type="match status" value="1"/>
</dbReference>
<evidence type="ECO:0000313" key="2">
    <source>
        <dbReference type="EMBL" id="SMF21402.1"/>
    </source>
</evidence>
<dbReference type="InterPro" id="IPR052919">
    <property type="entry name" value="TA_system_RNase"/>
</dbReference>
<dbReference type="InterPro" id="IPR029060">
    <property type="entry name" value="PIN-like_dom_sf"/>
</dbReference>
<dbReference type="Proteomes" id="UP000192936">
    <property type="component" value="Unassembled WGS sequence"/>
</dbReference>
<dbReference type="EMBL" id="FXAK01000001">
    <property type="protein sequence ID" value="SMF21402.1"/>
    <property type="molecule type" value="Genomic_DNA"/>
</dbReference>